<comment type="similarity">
    <text evidence="3">Belongs to the mitochondrion-specific ribosomal protein mS38 family.</text>
</comment>
<gene>
    <name evidence="7" type="ORF">LSUE1_G005016</name>
</gene>
<dbReference type="OrthoDB" id="5364404at2759"/>
<dbReference type="Proteomes" id="UP000469558">
    <property type="component" value="Unassembled WGS sequence"/>
</dbReference>
<evidence type="ECO:0000256" key="3">
    <source>
        <dbReference type="ARBA" id="ARBA00035647"/>
    </source>
</evidence>
<dbReference type="EMBL" id="QGMK01000451">
    <property type="protein sequence ID" value="TVY81606.1"/>
    <property type="molecule type" value="Genomic_DNA"/>
</dbReference>
<dbReference type="InterPro" id="IPR013177">
    <property type="entry name" value="Ribosomal_mS38_C"/>
</dbReference>
<protein>
    <recommendedName>
        <fullName evidence="4">Small ribosomal subunit protein mS38</fullName>
    </recommendedName>
</protein>
<accession>A0A8T9C8E5</accession>
<proteinExistence type="inferred from homology"/>
<name>A0A8T9C8E5_9HELO</name>
<dbReference type="Pfam" id="PF08692">
    <property type="entry name" value="Pet20"/>
    <property type="match status" value="1"/>
</dbReference>
<evidence type="ECO:0000313" key="8">
    <source>
        <dbReference type="Proteomes" id="UP000469558"/>
    </source>
</evidence>
<evidence type="ECO:0000256" key="4">
    <source>
        <dbReference type="ARBA" id="ARBA00035682"/>
    </source>
</evidence>
<keyword evidence="2" id="KW-0496">Mitochondrion</keyword>
<feature type="domain" description="Ribosomal protein mS38 C-terminal" evidence="6">
    <location>
        <begin position="324"/>
        <end position="357"/>
    </location>
</feature>
<dbReference type="PANTHER" id="PTHR32035">
    <property type="entry name" value="AURORA KINASE A-INTERACTING PROTEIN"/>
    <property type="match status" value="1"/>
</dbReference>
<reference evidence="7 8" key="1">
    <citation type="submission" date="2018-05" db="EMBL/GenBank/DDBJ databases">
        <title>Genome sequencing and assembly of the regulated plant pathogen Lachnellula willkommii and related sister species for the development of diagnostic species identification markers.</title>
        <authorList>
            <person name="Giroux E."/>
            <person name="Bilodeau G."/>
        </authorList>
    </citation>
    <scope>NUCLEOTIDE SEQUENCE [LARGE SCALE GENOMIC DNA]</scope>
    <source>
        <strain evidence="7 8">CBS 268.59</strain>
    </source>
</reference>
<evidence type="ECO:0000256" key="5">
    <source>
        <dbReference type="SAM" id="MobiDB-lite"/>
    </source>
</evidence>
<keyword evidence="8" id="KW-1185">Reference proteome</keyword>
<dbReference type="SMART" id="SM01155">
    <property type="entry name" value="DUF1713"/>
    <property type="match status" value="1"/>
</dbReference>
<evidence type="ECO:0000256" key="1">
    <source>
        <dbReference type="ARBA" id="ARBA00004173"/>
    </source>
</evidence>
<dbReference type="GO" id="GO:0005739">
    <property type="term" value="C:mitochondrion"/>
    <property type="evidence" value="ECO:0007669"/>
    <property type="project" value="UniProtKB-SubCell"/>
</dbReference>
<comment type="subcellular location">
    <subcellularLocation>
        <location evidence="1">Mitochondrion</location>
    </subcellularLocation>
</comment>
<feature type="compositionally biased region" description="Low complexity" evidence="5">
    <location>
        <begin position="10"/>
        <end position="38"/>
    </location>
</feature>
<evidence type="ECO:0000259" key="6">
    <source>
        <dbReference type="SMART" id="SM01155"/>
    </source>
</evidence>
<evidence type="ECO:0000313" key="7">
    <source>
        <dbReference type="EMBL" id="TVY81606.1"/>
    </source>
</evidence>
<dbReference type="InterPro" id="IPR014804">
    <property type="entry name" value="Pet20-like"/>
</dbReference>
<comment type="caution">
    <text evidence="7">The sequence shown here is derived from an EMBL/GenBank/DDBJ whole genome shotgun (WGS) entry which is preliminary data.</text>
</comment>
<evidence type="ECO:0000256" key="2">
    <source>
        <dbReference type="ARBA" id="ARBA00023128"/>
    </source>
</evidence>
<dbReference type="PANTHER" id="PTHR32035:SF3">
    <property type="entry name" value="SMALL RIBOSOMAL SUBUNIT PROTEIN MS38"/>
    <property type="match status" value="1"/>
</dbReference>
<sequence>MFSSSVRRVASTAPSTPIASSFSHSAHRAATSQALSYRSHQRRYSSSKPSSPADGSRGVNNRREVLPYGEVDGDKKRRKKAANGKGKDEAIQNLIQHLPCVPSTDHIEPREITASDFFSLYRPISLTNSFPKAISDEAFAAIFTTRTKSNTKPSDVISTLSRTVENLDMITGKMRQLKMSTEPYNDEDDMRAAVAAEIQKKQNVQHLDSAPENASMNFPHHILSGKYRPFHPPPAPVPESTTESLLAGAEAAQESQESHRTYTAVLTISESTDENGDVTYHAHSTPLIADRQQRRASSPRFLSRMQGRQEQYWIQRSTEYEGMLAISVKRQRKLKMKKHKYKKLMRRTRNLRRRLDRN</sequence>
<dbReference type="Pfam" id="PF08213">
    <property type="entry name" value="COX24_C"/>
    <property type="match status" value="1"/>
</dbReference>
<feature type="region of interest" description="Disordered" evidence="5">
    <location>
        <begin position="1"/>
        <end position="88"/>
    </location>
</feature>
<dbReference type="AlphaFoldDB" id="A0A8T9C8E5"/>
<organism evidence="7 8">
    <name type="scientific">Lachnellula suecica</name>
    <dbReference type="NCBI Taxonomy" id="602035"/>
    <lineage>
        <taxon>Eukaryota</taxon>
        <taxon>Fungi</taxon>
        <taxon>Dikarya</taxon>
        <taxon>Ascomycota</taxon>
        <taxon>Pezizomycotina</taxon>
        <taxon>Leotiomycetes</taxon>
        <taxon>Helotiales</taxon>
        <taxon>Lachnaceae</taxon>
        <taxon>Lachnellula</taxon>
    </lineage>
</organism>